<name>A0A9R0YE72_TRITD</name>
<proteinExistence type="predicted"/>
<evidence type="ECO:0000259" key="2">
    <source>
        <dbReference type="Pfam" id="PF23635"/>
    </source>
</evidence>
<dbReference type="AlphaFoldDB" id="A0A9R0YE72"/>
<sequence length="372" mass="42079">MTASFGRRLRPTSAPPLDDDDLLDEILLRLPPDPSSLPRASAVCTRWRRLVSDPGFVSRFLLRHRLRPPILGCFITDQRRATVSFVPTMEAPNRLPAERFSLQLGDRDRFSLLSCRHGLLLMFLPLWSKVLVWDPVAGDQHRLDIPPGFDTKKEIGGAVLRAAGAVRHFQVVLVGRDKQNILACVYSSEAGVWSKLISTPLPNPFCYEFMGVHPVLVGDSLHWFINCGFHKILEFDLHRQILTVIPGPLDEFPVGISQILVMRAEDGGLGVLFKSGCNVQLWKRKIDCDGEASWVLGRTFDLDTLFSLNSEEIKYMVILGLAEYNSTVFVRTVVGHFMVQLESLKFNKTFETNIWNFHQPFESVYTGGNRML</sequence>
<dbReference type="InterPro" id="IPR036047">
    <property type="entry name" value="F-box-like_dom_sf"/>
</dbReference>
<dbReference type="PANTHER" id="PTHR32133">
    <property type="entry name" value="OS07G0120400 PROTEIN"/>
    <property type="match status" value="1"/>
</dbReference>
<evidence type="ECO:0008006" key="5">
    <source>
        <dbReference type="Google" id="ProtNLM"/>
    </source>
</evidence>
<gene>
    <name evidence="3" type="ORF">TRITD_6Bv1G017430</name>
</gene>
<dbReference type="InterPro" id="IPR056594">
    <property type="entry name" value="AT5G49610-like_b-prop"/>
</dbReference>
<dbReference type="Gene3D" id="1.20.1280.50">
    <property type="match status" value="1"/>
</dbReference>
<dbReference type="SUPFAM" id="SSF81383">
    <property type="entry name" value="F-box domain"/>
    <property type="match status" value="1"/>
</dbReference>
<dbReference type="Pfam" id="PF23635">
    <property type="entry name" value="Beta-prop_AT5G49610-like"/>
    <property type="match status" value="1"/>
</dbReference>
<keyword evidence="4" id="KW-1185">Reference proteome</keyword>
<evidence type="ECO:0000259" key="1">
    <source>
        <dbReference type="Pfam" id="PF00646"/>
    </source>
</evidence>
<protein>
    <recommendedName>
        <fullName evidence="5">F-box domain-containing protein</fullName>
    </recommendedName>
</protein>
<evidence type="ECO:0000313" key="3">
    <source>
        <dbReference type="EMBL" id="VAI53753.1"/>
    </source>
</evidence>
<accession>A0A9R0YE72</accession>
<dbReference type="InterPro" id="IPR001810">
    <property type="entry name" value="F-box_dom"/>
</dbReference>
<dbReference type="PANTHER" id="PTHR32133:SF320">
    <property type="entry name" value="F-BOX DOMAIN-CONTAINING PROTEIN"/>
    <property type="match status" value="1"/>
</dbReference>
<dbReference type="EMBL" id="LT934122">
    <property type="protein sequence ID" value="VAI53753.1"/>
    <property type="molecule type" value="Genomic_DNA"/>
</dbReference>
<dbReference type="Gramene" id="TRITD6Bv1G017430.3">
    <property type="protein sequence ID" value="TRITD6Bv1G017430.3"/>
    <property type="gene ID" value="TRITD6Bv1G017430"/>
</dbReference>
<dbReference type="Pfam" id="PF00646">
    <property type="entry name" value="F-box"/>
    <property type="match status" value="1"/>
</dbReference>
<feature type="domain" description="F-box protein AT5G49610-like beta-propeller" evidence="2">
    <location>
        <begin position="115"/>
        <end position="351"/>
    </location>
</feature>
<dbReference type="Proteomes" id="UP000324705">
    <property type="component" value="Chromosome 6B"/>
</dbReference>
<feature type="domain" description="F-box" evidence="1">
    <location>
        <begin position="20"/>
        <end position="56"/>
    </location>
</feature>
<organism evidence="3 4">
    <name type="scientific">Triticum turgidum subsp. durum</name>
    <name type="common">Durum wheat</name>
    <name type="synonym">Triticum durum</name>
    <dbReference type="NCBI Taxonomy" id="4567"/>
    <lineage>
        <taxon>Eukaryota</taxon>
        <taxon>Viridiplantae</taxon>
        <taxon>Streptophyta</taxon>
        <taxon>Embryophyta</taxon>
        <taxon>Tracheophyta</taxon>
        <taxon>Spermatophyta</taxon>
        <taxon>Magnoliopsida</taxon>
        <taxon>Liliopsida</taxon>
        <taxon>Poales</taxon>
        <taxon>Poaceae</taxon>
        <taxon>BOP clade</taxon>
        <taxon>Pooideae</taxon>
        <taxon>Triticodae</taxon>
        <taxon>Triticeae</taxon>
        <taxon>Triticinae</taxon>
        <taxon>Triticum</taxon>
    </lineage>
</organism>
<reference evidence="3 4" key="1">
    <citation type="submission" date="2017-09" db="EMBL/GenBank/DDBJ databases">
        <authorList>
            <consortium name="International Durum Wheat Genome Sequencing Consortium (IDWGSC)"/>
            <person name="Milanesi L."/>
        </authorList>
    </citation>
    <scope>NUCLEOTIDE SEQUENCE [LARGE SCALE GENOMIC DNA]</scope>
    <source>
        <strain evidence="4">cv. Svevo</strain>
    </source>
</reference>
<evidence type="ECO:0000313" key="4">
    <source>
        <dbReference type="Proteomes" id="UP000324705"/>
    </source>
</evidence>